<dbReference type="Gene3D" id="1.10.3720.10">
    <property type="entry name" value="MetI-like"/>
    <property type="match status" value="1"/>
</dbReference>
<evidence type="ECO:0000256" key="3">
    <source>
        <dbReference type="ARBA" id="ARBA00022448"/>
    </source>
</evidence>
<comment type="subcellular location">
    <subcellularLocation>
        <location evidence="1">Cell membrane</location>
        <topology evidence="1">Multi-pass membrane protein</topology>
    </subcellularLocation>
</comment>
<evidence type="ECO:0000256" key="6">
    <source>
        <dbReference type="ARBA" id="ARBA00022989"/>
    </source>
</evidence>
<reference evidence="10" key="1">
    <citation type="journal article" date="2015" name="Nature">
        <title>Complex archaea that bridge the gap between prokaryotes and eukaryotes.</title>
        <authorList>
            <person name="Spang A."/>
            <person name="Saw J.H."/>
            <person name="Jorgensen S.L."/>
            <person name="Zaremba-Niedzwiedzka K."/>
            <person name="Martijn J."/>
            <person name="Lind A.E."/>
            <person name="van Eijk R."/>
            <person name="Schleper C."/>
            <person name="Guy L."/>
            <person name="Ettema T.J."/>
        </authorList>
    </citation>
    <scope>NUCLEOTIDE SEQUENCE</scope>
</reference>
<keyword evidence="3" id="KW-0813">Transport</keyword>
<dbReference type="Pfam" id="PF00528">
    <property type="entry name" value="BPD_transp_1"/>
    <property type="match status" value="1"/>
</dbReference>
<dbReference type="SUPFAM" id="SSF161098">
    <property type="entry name" value="MetI-like"/>
    <property type="match status" value="1"/>
</dbReference>
<comment type="caution">
    <text evidence="10">The sequence shown here is derived from an EMBL/GenBank/DDBJ whole genome shotgun (WGS) entry which is preliminary data.</text>
</comment>
<proteinExistence type="inferred from homology"/>
<accession>A0A0F9HYJ6</accession>
<dbReference type="GO" id="GO:0055085">
    <property type="term" value="P:transmembrane transport"/>
    <property type="evidence" value="ECO:0007669"/>
    <property type="project" value="InterPro"/>
</dbReference>
<keyword evidence="7 8" id="KW-0472">Membrane</keyword>
<protein>
    <recommendedName>
        <fullName evidence="9">ABC transmembrane type-1 domain-containing protein</fullName>
    </recommendedName>
</protein>
<evidence type="ECO:0000256" key="4">
    <source>
        <dbReference type="ARBA" id="ARBA00022475"/>
    </source>
</evidence>
<comment type="similarity">
    <text evidence="2">Belongs to the binding-protein-dependent transport system permease family. CysTW subfamily.</text>
</comment>
<feature type="transmembrane region" description="Helical" evidence="8">
    <location>
        <begin position="178"/>
        <end position="202"/>
    </location>
</feature>
<keyword evidence="4" id="KW-1003">Cell membrane</keyword>
<evidence type="ECO:0000313" key="10">
    <source>
        <dbReference type="EMBL" id="KKM08172.1"/>
    </source>
</evidence>
<feature type="transmembrane region" description="Helical" evidence="8">
    <location>
        <begin position="72"/>
        <end position="91"/>
    </location>
</feature>
<keyword evidence="6 8" id="KW-1133">Transmembrane helix</keyword>
<dbReference type="PANTHER" id="PTHR42929:SF1">
    <property type="entry name" value="INNER MEMBRANE ABC TRANSPORTER PERMEASE PROTEIN YDCU-RELATED"/>
    <property type="match status" value="1"/>
</dbReference>
<feature type="domain" description="ABC transmembrane type-1" evidence="9">
    <location>
        <begin position="1"/>
        <end position="194"/>
    </location>
</feature>
<evidence type="ECO:0000256" key="5">
    <source>
        <dbReference type="ARBA" id="ARBA00022692"/>
    </source>
</evidence>
<dbReference type="AlphaFoldDB" id="A0A0F9HYJ6"/>
<dbReference type="EMBL" id="LAZR01015608">
    <property type="protein sequence ID" value="KKM08172.1"/>
    <property type="molecule type" value="Genomic_DNA"/>
</dbReference>
<dbReference type="InterPro" id="IPR000515">
    <property type="entry name" value="MetI-like"/>
</dbReference>
<organism evidence="10">
    <name type="scientific">marine sediment metagenome</name>
    <dbReference type="NCBI Taxonomy" id="412755"/>
    <lineage>
        <taxon>unclassified sequences</taxon>
        <taxon>metagenomes</taxon>
        <taxon>ecological metagenomes</taxon>
    </lineage>
</organism>
<feature type="transmembrane region" description="Helical" evidence="8">
    <location>
        <begin position="119"/>
        <end position="140"/>
    </location>
</feature>
<sequence>SKGVSLLRKGKFDIRGQRAITSQEVLIAEIISPKTRILARIEVNLETGKAKLVPKEIGIFKEPSTIFLFNNFAVTLVLTYIALPFAFIPIYTSLEKIPRSLEEASKDLGAGNAKTFRKVIFPLSLPGVVTGGAYALIIGFGDYITPNLVGGTSGYRLANAIEKWFGAANNWPFGSAQAVLLLIVILIILSMVLLAGGVKAIIEE</sequence>
<dbReference type="PROSITE" id="PS50928">
    <property type="entry name" value="ABC_TM1"/>
    <property type="match status" value="1"/>
</dbReference>
<evidence type="ECO:0000259" key="9">
    <source>
        <dbReference type="PROSITE" id="PS50928"/>
    </source>
</evidence>
<dbReference type="InterPro" id="IPR035906">
    <property type="entry name" value="MetI-like_sf"/>
</dbReference>
<dbReference type="CDD" id="cd06261">
    <property type="entry name" value="TM_PBP2"/>
    <property type="match status" value="1"/>
</dbReference>
<gene>
    <name evidence="10" type="ORF">LCGC14_1726510</name>
</gene>
<evidence type="ECO:0000256" key="1">
    <source>
        <dbReference type="ARBA" id="ARBA00004651"/>
    </source>
</evidence>
<feature type="non-terminal residue" evidence="10">
    <location>
        <position position="1"/>
    </location>
</feature>
<evidence type="ECO:0000256" key="2">
    <source>
        <dbReference type="ARBA" id="ARBA00007069"/>
    </source>
</evidence>
<evidence type="ECO:0000256" key="7">
    <source>
        <dbReference type="ARBA" id="ARBA00023136"/>
    </source>
</evidence>
<evidence type="ECO:0000256" key="8">
    <source>
        <dbReference type="SAM" id="Phobius"/>
    </source>
</evidence>
<keyword evidence="5 8" id="KW-0812">Transmembrane</keyword>
<dbReference type="PANTHER" id="PTHR42929">
    <property type="entry name" value="INNER MEMBRANE ABC TRANSPORTER PERMEASE PROTEIN YDCU-RELATED-RELATED"/>
    <property type="match status" value="1"/>
</dbReference>
<dbReference type="GO" id="GO:0005886">
    <property type="term" value="C:plasma membrane"/>
    <property type="evidence" value="ECO:0007669"/>
    <property type="project" value="UniProtKB-SubCell"/>
</dbReference>
<name>A0A0F9HYJ6_9ZZZZ</name>